<evidence type="ECO:0000313" key="2">
    <source>
        <dbReference type="Proteomes" id="UP000502823"/>
    </source>
</evidence>
<dbReference type="AlphaFoldDB" id="A0A6L2PG86"/>
<reference evidence="2" key="1">
    <citation type="submission" date="2020-01" db="EMBL/GenBank/DDBJ databases">
        <title>Draft genome sequence of the Termite Coptotermes fromosanus.</title>
        <authorList>
            <person name="Itakura S."/>
            <person name="Yosikawa Y."/>
            <person name="Umezawa K."/>
        </authorList>
    </citation>
    <scope>NUCLEOTIDE SEQUENCE [LARGE SCALE GENOMIC DNA]</scope>
</reference>
<dbReference type="Gene3D" id="3.40.50.720">
    <property type="entry name" value="NAD(P)-binding Rossmann-like Domain"/>
    <property type="match status" value="1"/>
</dbReference>
<comment type="caution">
    <text evidence="1">The sequence shown here is derived from an EMBL/GenBank/DDBJ whole genome shotgun (WGS) entry which is preliminary data.</text>
</comment>
<name>A0A6L2PG86_COPFO</name>
<protein>
    <recommendedName>
        <fullName evidence="3">Thioester reductase (TE) domain-containing protein</fullName>
    </recommendedName>
</protein>
<organism evidence="1 2">
    <name type="scientific">Coptotermes formosanus</name>
    <name type="common">Formosan subterranean termite</name>
    <dbReference type="NCBI Taxonomy" id="36987"/>
    <lineage>
        <taxon>Eukaryota</taxon>
        <taxon>Metazoa</taxon>
        <taxon>Ecdysozoa</taxon>
        <taxon>Arthropoda</taxon>
        <taxon>Hexapoda</taxon>
        <taxon>Insecta</taxon>
        <taxon>Pterygota</taxon>
        <taxon>Neoptera</taxon>
        <taxon>Polyneoptera</taxon>
        <taxon>Dictyoptera</taxon>
        <taxon>Blattodea</taxon>
        <taxon>Blattoidea</taxon>
        <taxon>Termitoidae</taxon>
        <taxon>Rhinotermitidae</taxon>
        <taxon>Coptotermes</taxon>
    </lineage>
</organism>
<sequence>MNEELGLQLGLSDMLQHCTVQSMASFIENPTVNKAGVNLDLQAVVDMNSLCKAPLDIHLRAFWCSFQLSSCIWRRNRVLLTGATGYFGAFILKELLQSTEVCF</sequence>
<proteinExistence type="predicted"/>
<evidence type="ECO:0008006" key="3">
    <source>
        <dbReference type="Google" id="ProtNLM"/>
    </source>
</evidence>
<dbReference type="EMBL" id="BLKM01000138">
    <property type="protein sequence ID" value="GFG29418.1"/>
    <property type="molecule type" value="Genomic_DNA"/>
</dbReference>
<accession>A0A6L2PG86</accession>
<keyword evidence="2" id="KW-1185">Reference proteome</keyword>
<gene>
    <name evidence="1" type="ORF">Cfor_02619</name>
</gene>
<dbReference type="Proteomes" id="UP000502823">
    <property type="component" value="Unassembled WGS sequence"/>
</dbReference>
<dbReference type="OrthoDB" id="416786at2759"/>
<dbReference type="InParanoid" id="A0A6L2PG86"/>
<evidence type="ECO:0000313" key="1">
    <source>
        <dbReference type="EMBL" id="GFG29418.1"/>
    </source>
</evidence>